<feature type="chain" id="PRO_5041461516" description="DUF4266 domain-containing protein" evidence="1">
    <location>
        <begin position="20"/>
        <end position="69"/>
    </location>
</feature>
<dbReference type="KEGG" id="pmaw:MACH26_24930"/>
<organism evidence="3 4">
    <name type="scientific">Planctobacterium marinum</name>
    <dbReference type="NCBI Taxonomy" id="1631968"/>
    <lineage>
        <taxon>Bacteria</taxon>
        <taxon>Pseudomonadati</taxon>
        <taxon>Pseudomonadota</taxon>
        <taxon>Gammaproteobacteria</taxon>
        <taxon>Alteromonadales</taxon>
        <taxon>Alteromonadaceae</taxon>
        <taxon>Planctobacterium</taxon>
    </lineage>
</organism>
<evidence type="ECO:0000256" key="1">
    <source>
        <dbReference type="SAM" id="SignalP"/>
    </source>
</evidence>
<evidence type="ECO:0000313" key="3">
    <source>
        <dbReference type="EMBL" id="BDX06972.1"/>
    </source>
</evidence>
<gene>
    <name evidence="3" type="ORF">MACH26_24930</name>
</gene>
<evidence type="ECO:0000313" key="4">
    <source>
        <dbReference type="Proteomes" id="UP001333710"/>
    </source>
</evidence>
<name>A0AA48HQS5_9ALTE</name>
<feature type="signal peptide" evidence="1">
    <location>
        <begin position="1"/>
        <end position="19"/>
    </location>
</feature>
<keyword evidence="4" id="KW-1185">Reference proteome</keyword>
<protein>
    <recommendedName>
        <fullName evidence="2">DUF4266 domain-containing protein</fullName>
    </recommendedName>
</protein>
<dbReference type="PROSITE" id="PS51257">
    <property type="entry name" value="PROKAR_LIPOPROTEIN"/>
    <property type="match status" value="1"/>
</dbReference>
<sequence length="69" mass="7307">MKKIVIILLGLLSSACVSTVEPWEKGRFAKAEMAFEPDAMQSAFHRHVYFSKEAASGGASNNGGGCGCN</sequence>
<dbReference type="Proteomes" id="UP001333710">
    <property type="component" value="Chromosome"/>
</dbReference>
<proteinExistence type="predicted"/>
<dbReference type="InterPro" id="IPR025362">
    <property type="entry name" value="DUF4266"/>
</dbReference>
<feature type="domain" description="DUF4266" evidence="2">
    <location>
        <begin position="20"/>
        <end position="69"/>
    </location>
</feature>
<dbReference type="AlphaFoldDB" id="A0AA48HQS5"/>
<dbReference type="RefSeq" id="WP_338292964.1">
    <property type="nucleotide sequence ID" value="NZ_AP027272.1"/>
</dbReference>
<keyword evidence="1" id="KW-0732">Signal</keyword>
<reference evidence="3" key="1">
    <citation type="submission" date="2023-01" db="EMBL/GenBank/DDBJ databases">
        <title>Complete genome sequence of Planctobacterium marinum strain Dej080120_11.</title>
        <authorList>
            <person name="Ueki S."/>
            <person name="Maruyama F."/>
        </authorList>
    </citation>
    <scope>NUCLEOTIDE SEQUENCE</scope>
    <source>
        <strain evidence="3">Dej080120_11</strain>
    </source>
</reference>
<accession>A0AA48HQS5</accession>
<dbReference type="EMBL" id="AP027272">
    <property type="protein sequence ID" value="BDX06972.1"/>
    <property type="molecule type" value="Genomic_DNA"/>
</dbReference>
<dbReference type="Pfam" id="PF14086">
    <property type="entry name" value="DUF4266"/>
    <property type="match status" value="1"/>
</dbReference>
<evidence type="ECO:0000259" key="2">
    <source>
        <dbReference type="Pfam" id="PF14086"/>
    </source>
</evidence>